<feature type="domain" description="Cupin type-1" evidence="8">
    <location>
        <begin position="375"/>
        <end position="524"/>
    </location>
</feature>
<accession>A0A8X8D337</accession>
<evidence type="ECO:0000256" key="7">
    <source>
        <dbReference type="SAM" id="MobiDB-lite"/>
    </source>
</evidence>
<dbReference type="InterPro" id="IPR050253">
    <property type="entry name" value="Seed_Storage-Functional"/>
</dbReference>
<comment type="function">
    <text evidence="6">Seed storage protein.</text>
</comment>
<dbReference type="AlphaFoldDB" id="A0A8X8D337"/>
<evidence type="ECO:0000256" key="2">
    <source>
        <dbReference type="ARBA" id="ARBA00022729"/>
    </source>
</evidence>
<evidence type="ECO:0000256" key="1">
    <source>
        <dbReference type="ARBA" id="ARBA00007178"/>
    </source>
</evidence>
<evidence type="ECO:0000259" key="8">
    <source>
        <dbReference type="SMART" id="SM00835"/>
    </source>
</evidence>
<organism evidence="9 10">
    <name type="scientific">Populus tomentosa</name>
    <name type="common">Chinese white poplar</name>
    <dbReference type="NCBI Taxonomy" id="118781"/>
    <lineage>
        <taxon>Eukaryota</taxon>
        <taxon>Viridiplantae</taxon>
        <taxon>Streptophyta</taxon>
        <taxon>Embryophyta</taxon>
        <taxon>Tracheophyta</taxon>
        <taxon>Spermatophyta</taxon>
        <taxon>Magnoliopsida</taxon>
        <taxon>eudicotyledons</taxon>
        <taxon>Gunneridae</taxon>
        <taxon>Pentapetalae</taxon>
        <taxon>rosids</taxon>
        <taxon>fabids</taxon>
        <taxon>Malpighiales</taxon>
        <taxon>Salicaceae</taxon>
        <taxon>Saliceae</taxon>
        <taxon>Populus</taxon>
    </lineage>
</organism>
<evidence type="ECO:0000313" key="9">
    <source>
        <dbReference type="EMBL" id="KAG6776454.1"/>
    </source>
</evidence>
<dbReference type="OrthoDB" id="2016041at2759"/>
<evidence type="ECO:0000313" key="10">
    <source>
        <dbReference type="Proteomes" id="UP000886885"/>
    </source>
</evidence>
<gene>
    <name evidence="9" type="ORF">POTOM_019965</name>
</gene>
<dbReference type="SMART" id="SM00835">
    <property type="entry name" value="Cupin_1"/>
    <property type="match status" value="2"/>
</dbReference>
<evidence type="ECO:0000256" key="3">
    <source>
        <dbReference type="ARBA" id="ARBA00022761"/>
    </source>
</evidence>
<protein>
    <recommendedName>
        <fullName evidence="8">Cupin type-1 domain-containing protein</fullName>
    </recommendedName>
</protein>
<feature type="domain" description="Cupin type-1" evidence="8">
    <location>
        <begin position="112"/>
        <end position="320"/>
    </location>
</feature>
<keyword evidence="2" id="KW-0732">Signal</keyword>
<dbReference type="InterPro" id="IPR006044">
    <property type="entry name" value="11S_seedstore_pln"/>
</dbReference>
<dbReference type="PANTHER" id="PTHR31189">
    <property type="entry name" value="OS03G0336100 PROTEIN-RELATED"/>
    <property type="match status" value="1"/>
</dbReference>
<dbReference type="CDD" id="cd02243">
    <property type="entry name" value="cupin_11S_legumin_C"/>
    <property type="match status" value="1"/>
</dbReference>
<dbReference type="FunFam" id="2.60.120.10:FF:000073">
    <property type="entry name" value="Glycinin G1"/>
    <property type="match status" value="1"/>
</dbReference>
<dbReference type="Proteomes" id="UP000886885">
    <property type="component" value="Chromosome 5A"/>
</dbReference>
<dbReference type="Pfam" id="PF00190">
    <property type="entry name" value="Cupin_1"/>
    <property type="match status" value="2"/>
</dbReference>
<keyword evidence="4 6" id="KW-0708">Seed storage protein</keyword>
<evidence type="ECO:0000256" key="4">
    <source>
        <dbReference type="ARBA" id="ARBA00023129"/>
    </source>
</evidence>
<dbReference type="GO" id="GO:0045735">
    <property type="term" value="F:nutrient reservoir activity"/>
    <property type="evidence" value="ECO:0007669"/>
    <property type="project" value="UniProtKB-KW"/>
</dbReference>
<dbReference type="EMBL" id="JAAWWB010000009">
    <property type="protein sequence ID" value="KAG6776454.1"/>
    <property type="molecule type" value="Genomic_DNA"/>
</dbReference>
<comment type="similarity">
    <text evidence="1 6">Belongs to the 11S seed storage protein (globulins) family.</text>
</comment>
<dbReference type="InterPro" id="IPR022379">
    <property type="entry name" value="11S_seedstore_CS"/>
</dbReference>
<sequence>MKSDISNFDTLQIRTDINIFLVKQPCKLKKELNKSPLCVTHSVPFLIYKYQHLPVATSPQSTSNKQPISMPSMAKTNVLLSFSLFLVLFHGSLGLTADRSRQHQGQCQLDRLNALKPDNRIKSEAGVTESWDPNHDQFQCAGVAVVRRTIEPNGLLLPSYSNAPQLVYIVQGRGMTGTLMPGCPETFQESQESQGQGSRRLQDQHQKVHRFREGDVIALPAGVAHWCYNDGKERVIAVTVLDMANSANQLDDMNPRNFYLAGNPQEEFQQVQGQPRHRGEQRTGREPFRGHGQQQCNNIFCGMDTRFLAEAFNVSEQVARKLQSESDRRGNIVRVKGGLHTVMPPSLRQEEQEQGQRREHCNGLEETMCTMRIRENIGDPSRADVFTPEAGRISTVNSHNLPILRYIQLSAERGVLYNEAMMMPHWNLNAHSIMYAIRGQAHVQVVDHSGRTVFDGEMREGQVLTVPQNFAVVKRSDQQSFEWVSFKTNDNAMISPLAGRTSALRAMPAEVLANAFRISVEDAKRIKFERQETTLTSHRSTRSGSWAEA</sequence>
<dbReference type="PANTHER" id="PTHR31189:SF35">
    <property type="entry name" value="12S SEED STORAGE PROTEIN CRB"/>
    <property type="match status" value="1"/>
</dbReference>
<evidence type="ECO:0000256" key="5">
    <source>
        <dbReference type="ARBA" id="ARBA00023157"/>
    </source>
</evidence>
<dbReference type="PROSITE" id="PS00305">
    <property type="entry name" value="11S_SEED_STORAGE"/>
    <property type="match status" value="1"/>
</dbReference>
<dbReference type="FunFam" id="2.60.120.10:FF:000124">
    <property type="entry name" value="Glycinin G5"/>
    <property type="match status" value="1"/>
</dbReference>
<keyword evidence="3 6" id="KW-0758">Storage protein</keyword>
<comment type="caution">
    <text evidence="9">The sequence shown here is derived from an EMBL/GenBank/DDBJ whole genome shotgun (WGS) entry which is preliminary data.</text>
</comment>
<dbReference type="PRINTS" id="PR00439">
    <property type="entry name" value="11SGLOBULIN"/>
</dbReference>
<name>A0A8X8D337_POPTO</name>
<keyword evidence="5 6" id="KW-1015">Disulfide bond</keyword>
<evidence type="ECO:0000256" key="6">
    <source>
        <dbReference type="RuleBase" id="RU003681"/>
    </source>
</evidence>
<dbReference type="CDD" id="cd02242">
    <property type="entry name" value="cupin_11S_legumin_N"/>
    <property type="match status" value="1"/>
</dbReference>
<dbReference type="InterPro" id="IPR006045">
    <property type="entry name" value="Cupin_1"/>
</dbReference>
<proteinExistence type="inferred from homology"/>
<feature type="region of interest" description="Disordered" evidence="7">
    <location>
        <begin position="269"/>
        <end position="291"/>
    </location>
</feature>
<feature type="compositionally biased region" description="Basic and acidic residues" evidence="7">
    <location>
        <begin position="277"/>
        <end position="289"/>
    </location>
</feature>
<reference evidence="9" key="1">
    <citation type="journal article" date="2020" name="bioRxiv">
        <title>Hybrid origin of Populus tomentosa Carr. identified through genome sequencing and phylogenomic analysis.</title>
        <authorList>
            <person name="An X."/>
            <person name="Gao K."/>
            <person name="Chen Z."/>
            <person name="Li J."/>
            <person name="Yang X."/>
            <person name="Yang X."/>
            <person name="Zhou J."/>
            <person name="Guo T."/>
            <person name="Zhao T."/>
            <person name="Huang S."/>
            <person name="Miao D."/>
            <person name="Khan W.U."/>
            <person name="Rao P."/>
            <person name="Ye M."/>
            <person name="Lei B."/>
            <person name="Liao W."/>
            <person name="Wang J."/>
            <person name="Ji L."/>
            <person name="Li Y."/>
            <person name="Guo B."/>
            <person name="Mustafa N.S."/>
            <person name="Li S."/>
            <person name="Yun Q."/>
            <person name="Keller S.R."/>
            <person name="Mao J."/>
            <person name="Zhang R."/>
            <person name="Strauss S.H."/>
        </authorList>
    </citation>
    <scope>NUCLEOTIDE SEQUENCE</scope>
    <source>
        <strain evidence="9">GM15</strain>
        <tissue evidence="9">Leaf</tissue>
    </source>
</reference>
<comment type="subunit">
    <text evidence="6">Hexamer; each subunit is composed of an acidic and a basic chain derived from a single precursor and linked by a disulfide bond.</text>
</comment>
<keyword evidence="10" id="KW-1185">Reference proteome</keyword>
<dbReference type="GO" id="GO:0048316">
    <property type="term" value="P:seed development"/>
    <property type="evidence" value="ECO:0007669"/>
    <property type="project" value="UniProtKB-ARBA"/>
</dbReference>